<keyword evidence="1" id="KW-0732">Signal</keyword>
<dbReference type="AlphaFoldDB" id="A0A4U8W812"/>
<evidence type="ECO:0000313" key="2">
    <source>
        <dbReference type="EMBL" id="VFB01240.1"/>
    </source>
</evidence>
<reference evidence="2 3" key="1">
    <citation type="submission" date="2019-02" db="EMBL/GenBank/DDBJ databases">
        <authorList>
            <consortium name="Pathogen Informatics"/>
        </authorList>
    </citation>
    <scope>NUCLEOTIDE SEQUENCE [LARGE SCALE GENOMIC DNA]</scope>
    <source>
        <strain evidence="2 3">3012STDY6756504</strain>
    </source>
</reference>
<organism evidence="2 3">
    <name type="scientific">Nocardia cyriacigeorgica</name>
    <dbReference type="NCBI Taxonomy" id="135487"/>
    <lineage>
        <taxon>Bacteria</taxon>
        <taxon>Bacillati</taxon>
        <taxon>Actinomycetota</taxon>
        <taxon>Actinomycetes</taxon>
        <taxon>Mycobacteriales</taxon>
        <taxon>Nocardiaceae</taxon>
        <taxon>Nocardia</taxon>
    </lineage>
</organism>
<dbReference type="Proteomes" id="UP000290439">
    <property type="component" value="Chromosome"/>
</dbReference>
<feature type="chain" id="PRO_5020426884" evidence="1">
    <location>
        <begin position="30"/>
        <end position="70"/>
    </location>
</feature>
<sequence>MIRKLSKFVGIPVVAVAAAVSLYAPAASAKPHMPHGGGHYLPDGKTALQKCKNEPTYEAFQKCIQQQYPR</sequence>
<accession>A0A4U8W812</accession>
<name>A0A4U8W812_9NOCA</name>
<protein>
    <submittedName>
        <fullName evidence="2">Uncharacterized protein</fullName>
    </submittedName>
</protein>
<dbReference type="EMBL" id="LR215973">
    <property type="protein sequence ID" value="VFB01240.1"/>
    <property type="molecule type" value="Genomic_DNA"/>
</dbReference>
<feature type="signal peptide" evidence="1">
    <location>
        <begin position="1"/>
        <end position="29"/>
    </location>
</feature>
<proteinExistence type="predicted"/>
<evidence type="ECO:0000313" key="3">
    <source>
        <dbReference type="Proteomes" id="UP000290439"/>
    </source>
</evidence>
<evidence type="ECO:0000256" key="1">
    <source>
        <dbReference type="SAM" id="SignalP"/>
    </source>
</evidence>
<gene>
    <name evidence="2" type="ORF">NCTC10797_05057</name>
</gene>